<evidence type="ECO:0000313" key="1">
    <source>
        <dbReference type="EMBL" id="ANF52730.1"/>
    </source>
</evidence>
<dbReference type="KEGG" id="chh:A0O34_20420"/>
<organism evidence="1 2">
    <name type="scientific">Chryseobacterium glaciei</name>
    <dbReference type="NCBI Taxonomy" id="1685010"/>
    <lineage>
        <taxon>Bacteria</taxon>
        <taxon>Pseudomonadati</taxon>
        <taxon>Bacteroidota</taxon>
        <taxon>Flavobacteriia</taxon>
        <taxon>Flavobacteriales</taxon>
        <taxon>Weeksellaceae</taxon>
        <taxon>Chryseobacterium group</taxon>
        <taxon>Chryseobacterium</taxon>
    </lineage>
</organism>
<proteinExistence type="predicted"/>
<keyword evidence="2" id="KW-1185">Reference proteome</keyword>
<dbReference type="OrthoDB" id="1271335at2"/>
<dbReference type="EMBL" id="CP015199">
    <property type="protein sequence ID" value="ANF52730.1"/>
    <property type="molecule type" value="Genomic_DNA"/>
</dbReference>
<dbReference type="RefSeq" id="WP_066758815.1">
    <property type="nucleotide sequence ID" value="NZ_CP015199.1"/>
</dbReference>
<sequence>MPINHVIQQDIYSNLTIPSFDKIYHNDTFQKFEKLNKQEIYEESFNTFLKYYESKSENELKSCCPSDFKNYQTIKDIDPKNIYQLDLVKDLITYPDYKSITIDLKDINTNKNYVVKFIKEENKLQDNLNQINNALNNSNQSSSWEGIYWLYPYNLDSKKIGNYYINIFNQNKEFGFSGDGEFNYKISTKIIDNNKLYIFDLNSQSSNPLAIIYKNQNKYYLKSSVIKIERSDLKETQNGYPINWAKSSDDVPDSPQ</sequence>
<accession>A0A172Y0R2</accession>
<name>A0A172Y0R2_9FLAO</name>
<dbReference type="AlphaFoldDB" id="A0A172Y0R2"/>
<evidence type="ECO:0000313" key="2">
    <source>
        <dbReference type="Proteomes" id="UP000077824"/>
    </source>
</evidence>
<gene>
    <name evidence="1" type="ORF">A0O34_20420</name>
</gene>
<dbReference type="Proteomes" id="UP000077824">
    <property type="component" value="Chromosome"/>
</dbReference>
<protein>
    <submittedName>
        <fullName evidence="1">Uncharacterized protein</fullName>
    </submittedName>
</protein>
<reference evidence="1 2" key="1">
    <citation type="submission" date="2016-04" db="EMBL/GenBank/DDBJ databases">
        <title>Complete Genome Sequence of Chryseobacterium sp. IHBB 10212.</title>
        <authorList>
            <person name="Pal M."/>
            <person name="Swarnkar M.K."/>
            <person name="Kaushal K."/>
            <person name="Chhibber S."/>
            <person name="Singh A.K."/>
            <person name="Gulati A."/>
        </authorList>
    </citation>
    <scope>NUCLEOTIDE SEQUENCE [LARGE SCALE GENOMIC DNA]</scope>
    <source>
        <strain evidence="1 2">IHBB 10212</strain>
    </source>
</reference>